<dbReference type="KEGG" id="clec:106672478"/>
<protein>
    <recommendedName>
        <fullName evidence="4">Myosuppressin</fullName>
    </recommendedName>
</protein>
<dbReference type="AlphaFoldDB" id="A0A8I6SK73"/>
<feature type="signal peptide" evidence="1">
    <location>
        <begin position="1"/>
        <end position="20"/>
    </location>
</feature>
<organism evidence="2 3">
    <name type="scientific">Cimex lectularius</name>
    <name type="common">Bed bug</name>
    <name type="synonym">Acanthia lectularia</name>
    <dbReference type="NCBI Taxonomy" id="79782"/>
    <lineage>
        <taxon>Eukaryota</taxon>
        <taxon>Metazoa</taxon>
        <taxon>Ecdysozoa</taxon>
        <taxon>Arthropoda</taxon>
        <taxon>Hexapoda</taxon>
        <taxon>Insecta</taxon>
        <taxon>Pterygota</taxon>
        <taxon>Neoptera</taxon>
        <taxon>Paraneoptera</taxon>
        <taxon>Hemiptera</taxon>
        <taxon>Heteroptera</taxon>
        <taxon>Panheteroptera</taxon>
        <taxon>Cimicomorpha</taxon>
        <taxon>Cimicidae</taxon>
        <taxon>Cimex</taxon>
    </lineage>
</organism>
<dbReference type="EnsemblMetazoa" id="XM_014403938.2">
    <property type="protein sequence ID" value="XP_014259424.1"/>
    <property type="gene ID" value="LOC106672478"/>
</dbReference>
<gene>
    <name evidence="2" type="primary">106672478</name>
</gene>
<evidence type="ECO:0008006" key="4">
    <source>
        <dbReference type="Google" id="ProtNLM"/>
    </source>
</evidence>
<accession>A0A8I6SK73</accession>
<evidence type="ECO:0000313" key="2">
    <source>
        <dbReference type="EnsemblMetazoa" id="XP_024084761.1"/>
    </source>
</evidence>
<sequence>MNTFWVTLFVAAVVVVGCFSAPGPDCTPSALLEQPPRVRNICAALYQVSNALQAYMDDQLNYQPMLAEGADDKVKKQDQMTDHIFLRFGRRR</sequence>
<feature type="chain" id="PRO_5036432560" description="Myosuppressin" evidence="1">
    <location>
        <begin position="21"/>
        <end position="92"/>
    </location>
</feature>
<proteinExistence type="predicted"/>
<keyword evidence="3" id="KW-1185">Reference proteome</keyword>
<name>A0A8I6SK73_CIMLE</name>
<dbReference type="Proteomes" id="UP000494040">
    <property type="component" value="Unassembled WGS sequence"/>
</dbReference>
<dbReference type="OrthoDB" id="6355109at2759"/>
<evidence type="ECO:0000256" key="1">
    <source>
        <dbReference type="SAM" id="SignalP"/>
    </source>
</evidence>
<dbReference type="OMA" id="MILAWMC"/>
<dbReference type="EnsemblMetazoa" id="XM_024228993.1">
    <property type="protein sequence ID" value="XP_024084761.1"/>
    <property type="gene ID" value="LOC106672478"/>
</dbReference>
<keyword evidence="1" id="KW-0732">Signal</keyword>
<reference evidence="2" key="1">
    <citation type="submission" date="2022-01" db="UniProtKB">
        <authorList>
            <consortium name="EnsemblMetazoa"/>
        </authorList>
    </citation>
    <scope>IDENTIFICATION</scope>
</reference>
<evidence type="ECO:0000313" key="3">
    <source>
        <dbReference type="Proteomes" id="UP000494040"/>
    </source>
</evidence>